<sequence>MPTASMEPLGSMIAPSDADIDMLEISSANDMGSSQLTSAPTASIAATVLSTYPQPIAGHTEEHVAGVPRSMVASVESNGFLPPLVSDEVKVETGDSAIGIIERSLEVSKAAFDEAKKAKKKQVKALIEVREMKKKLAKAKKKHAEAAQFDDLEARLVSVQVDFNNCRASVETLMNMVTDEPPGIDLLKSKFLEWLPEAPACLWSHVQGWLHMAATQTLRTVRANRALYPYTKLEHIYEGWSSTIEEDGVDKYYA</sequence>
<keyword evidence="1" id="KW-0175">Coiled coil</keyword>
<dbReference type="AlphaFoldDB" id="A0A8J5RYM9"/>
<reference evidence="2" key="1">
    <citation type="journal article" date="2021" name="bioRxiv">
        <title>Whole Genome Assembly and Annotation of Northern Wild Rice, Zizania palustris L., Supports a Whole Genome Duplication in the Zizania Genus.</title>
        <authorList>
            <person name="Haas M."/>
            <person name="Kono T."/>
            <person name="Macchietto M."/>
            <person name="Millas R."/>
            <person name="McGilp L."/>
            <person name="Shao M."/>
            <person name="Duquette J."/>
            <person name="Hirsch C.N."/>
            <person name="Kimball J."/>
        </authorList>
    </citation>
    <scope>NUCLEOTIDE SEQUENCE</scope>
    <source>
        <tissue evidence="2">Fresh leaf tissue</tissue>
    </source>
</reference>
<evidence type="ECO:0000313" key="3">
    <source>
        <dbReference type="Proteomes" id="UP000729402"/>
    </source>
</evidence>
<evidence type="ECO:0000256" key="1">
    <source>
        <dbReference type="SAM" id="Coils"/>
    </source>
</evidence>
<proteinExistence type="predicted"/>
<comment type="caution">
    <text evidence="2">The sequence shown here is derived from an EMBL/GenBank/DDBJ whole genome shotgun (WGS) entry which is preliminary data.</text>
</comment>
<dbReference type="EMBL" id="JAAALK010000290">
    <property type="protein sequence ID" value="KAG8047391.1"/>
    <property type="molecule type" value="Genomic_DNA"/>
</dbReference>
<feature type="coiled-coil region" evidence="1">
    <location>
        <begin position="115"/>
        <end position="142"/>
    </location>
</feature>
<evidence type="ECO:0000313" key="2">
    <source>
        <dbReference type="EMBL" id="KAG8047391.1"/>
    </source>
</evidence>
<accession>A0A8J5RYM9</accession>
<organism evidence="2 3">
    <name type="scientific">Zizania palustris</name>
    <name type="common">Northern wild rice</name>
    <dbReference type="NCBI Taxonomy" id="103762"/>
    <lineage>
        <taxon>Eukaryota</taxon>
        <taxon>Viridiplantae</taxon>
        <taxon>Streptophyta</taxon>
        <taxon>Embryophyta</taxon>
        <taxon>Tracheophyta</taxon>
        <taxon>Spermatophyta</taxon>
        <taxon>Magnoliopsida</taxon>
        <taxon>Liliopsida</taxon>
        <taxon>Poales</taxon>
        <taxon>Poaceae</taxon>
        <taxon>BOP clade</taxon>
        <taxon>Oryzoideae</taxon>
        <taxon>Oryzeae</taxon>
        <taxon>Zizaniinae</taxon>
        <taxon>Zizania</taxon>
    </lineage>
</organism>
<dbReference type="Proteomes" id="UP000729402">
    <property type="component" value="Unassembled WGS sequence"/>
</dbReference>
<gene>
    <name evidence="2" type="ORF">GUJ93_ZPchr0008g13359</name>
</gene>
<reference evidence="2" key="2">
    <citation type="submission" date="2021-02" db="EMBL/GenBank/DDBJ databases">
        <authorList>
            <person name="Kimball J.A."/>
            <person name="Haas M.W."/>
            <person name="Macchietto M."/>
            <person name="Kono T."/>
            <person name="Duquette J."/>
            <person name="Shao M."/>
        </authorList>
    </citation>
    <scope>NUCLEOTIDE SEQUENCE</scope>
    <source>
        <tissue evidence="2">Fresh leaf tissue</tissue>
    </source>
</reference>
<protein>
    <submittedName>
        <fullName evidence="2">Uncharacterized protein</fullName>
    </submittedName>
</protein>
<keyword evidence="3" id="KW-1185">Reference proteome</keyword>
<name>A0A8J5RYM9_ZIZPA</name>